<sequence length="67" mass="7885">MRLRLSNLFSRWKNSLSSLSGRPNYPLPPEVGRFSGKTWREFQPARLQKIYKKKRKIMSSAKTGIFI</sequence>
<comment type="caution">
    <text evidence="1">The sequence shown here is derived from an EMBL/GenBank/DDBJ whole genome shotgun (WGS) entry which is preliminary data.</text>
</comment>
<proteinExistence type="predicted"/>
<dbReference type="Proteomes" id="UP000439903">
    <property type="component" value="Unassembled WGS sequence"/>
</dbReference>
<keyword evidence="2" id="KW-1185">Reference proteome</keyword>
<accession>A0A8H4B139</accession>
<dbReference type="EMBL" id="WTPW01000074">
    <property type="protein sequence ID" value="KAF0551604.1"/>
    <property type="molecule type" value="Genomic_DNA"/>
</dbReference>
<gene>
    <name evidence="1" type="ORF">F8M41_022977</name>
</gene>
<dbReference type="AlphaFoldDB" id="A0A8H4B139"/>
<protein>
    <submittedName>
        <fullName evidence="1">Uncharacterized protein</fullName>
    </submittedName>
</protein>
<evidence type="ECO:0000313" key="2">
    <source>
        <dbReference type="Proteomes" id="UP000439903"/>
    </source>
</evidence>
<organism evidence="1 2">
    <name type="scientific">Gigaspora margarita</name>
    <dbReference type="NCBI Taxonomy" id="4874"/>
    <lineage>
        <taxon>Eukaryota</taxon>
        <taxon>Fungi</taxon>
        <taxon>Fungi incertae sedis</taxon>
        <taxon>Mucoromycota</taxon>
        <taxon>Glomeromycotina</taxon>
        <taxon>Glomeromycetes</taxon>
        <taxon>Diversisporales</taxon>
        <taxon>Gigasporaceae</taxon>
        <taxon>Gigaspora</taxon>
    </lineage>
</organism>
<name>A0A8H4B139_GIGMA</name>
<reference evidence="1 2" key="1">
    <citation type="journal article" date="2019" name="Environ. Microbiol.">
        <title>At the nexus of three kingdoms: the genome of the mycorrhizal fungus Gigaspora margarita provides insights into plant, endobacterial and fungal interactions.</title>
        <authorList>
            <person name="Venice F."/>
            <person name="Ghignone S."/>
            <person name="Salvioli di Fossalunga A."/>
            <person name="Amselem J."/>
            <person name="Novero M."/>
            <person name="Xianan X."/>
            <person name="Sedzielewska Toro K."/>
            <person name="Morin E."/>
            <person name="Lipzen A."/>
            <person name="Grigoriev I.V."/>
            <person name="Henrissat B."/>
            <person name="Martin F.M."/>
            <person name="Bonfante P."/>
        </authorList>
    </citation>
    <scope>NUCLEOTIDE SEQUENCE [LARGE SCALE GENOMIC DNA]</scope>
    <source>
        <strain evidence="1 2">BEG34</strain>
    </source>
</reference>
<evidence type="ECO:0000313" key="1">
    <source>
        <dbReference type="EMBL" id="KAF0551604.1"/>
    </source>
</evidence>